<reference evidence="1 2" key="1">
    <citation type="submission" date="2024-03" db="EMBL/GenBank/DDBJ databases">
        <authorList>
            <person name="Jo J.-H."/>
        </authorList>
    </citation>
    <scope>NUCLEOTIDE SEQUENCE [LARGE SCALE GENOMIC DNA]</scope>
    <source>
        <strain evidence="1 2">AS3R-12</strain>
    </source>
</reference>
<organism evidence="1 2">
    <name type="scientific">Novosphingobium aquae</name>
    <dbReference type="NCBI Taxonomy" id="3133435"/>
    <lineage>
        <taxon>Bacteria</taxon>
        <taxon>Pseudomonadati</taxon>
        <taxon>Pseudomonadota</taxon>
        <taxon>Alphaproteobacteria</taxon>
        <taxon>Sphingomonadales</taxon>
        <taxon>Sphingomonadaceae</taxon>
        <taxon>Novosphingobium</taxon>
    </lineage>
</organism>
<keyword evidence="2" id="KW-1185">Reference proteome</keyword>
<dbReference type="Proteomes" id="UP001379235">
    <property type="component" value="Unassembled WGS sequence"/>
</dbReference>
<comment type="caution">
    <text evidence="1">The sequence shown here is derived from an EMBL/GenBank/DDBJ whole genome shotgun (WGS) entry which is preliminary data.</text>
</comment>
<accession>A0ABU8S7S2</accession>
<sequence length="155" mass="17583">MLIGTHYQNGYVCDDIEAAIAEFKARGLTKDPMIIPVDQMVDTPEGPKRQKSRISMFMHGGVQYELIEVEIDETGAYANAKDNGGKMRFHHICLRVPDYDAFRKAVDEQDLPLVFERNSGPGALSFAYLDGRKAFGHYLEYTCMPDAVWEQISRM</sequence>
<gene>
    <name evidence="1" type="ORF">WG900_08735</name>
</gene>
<dbReference type="Gene3D" id="3.10.180.10">
    <property type="entry name" value="2,3-Dihydroxybiphenyl 1,2-Dioxygenase, domain 1"/>
    <property type="match status" value="1"/>
</dbReference>
<name>A0ABU8S7S2_9SPHN</name>
<protein>
    <submittedName>
        <fullName evidence="1">VOC family protein</fullName>
    </submittedName>
</protein>
<dbReference type="Pfam" id="PF13669">
    <property type="entry name" value="Glyoxalase_4"/>
    <property type="match status" value="1"/>
</dbReference>
<dbReference type="SUPFAM" id="SSF54593">
    <property type="entry name" value="Glyoxalase/Bleomycin resistance protein/Dihydroxybiphenyl dioxygenase"/>
    <property type="match status" value="1"/>
</dbReference>
<dbReference type="InterPro" id="IPR029068">
    <property type="entry name" value="Glyas_Bleomycin-R_OHBP_Dase"/>
</dbReference>
<dbReference type="RefSeq" id="WP_339966374.1">
    <property type="nucleotide sequence ID" value="NZ_JBBHJY010000003.1"/>
</dbReference>
<evidence type="ECO:0000313" key="2">
    <source>
        <dbReference type="Proteomes" id="UP001379235"/>
    </source>
</evidence>
<dbReference type="EMBL" id="JBBHJY010000003">
    <property type="protein sequence ID" value="MEJ6010006.1"/>
    <property type="molecule type" value="Genomic_DNA"/>
</dbReference>
<evidence type="ECO:0000313" key="1">
    <source>
        <dbReference type="EMBL" id="MEJ6010006.1"/>
    </source>
</evidence>
<proteinExistence type="predicted"/>